<keyword evidence="4" id="KW-0249">Electron transport</keyword>
<feature type="region of interest" description="Disordered" evidence="8">
    <location>
        <begin position="32"/>
        <end position="52"/>
    </location>
</feature>
<comment type="similarity">
    <text evidence="2">Belongs to the glutaredoxin family.</text>
</comment>
<evidence type="ECO:0000256" key="1">
    <source>
        <dbReference type="ARBA" id="ARBA00005791"/>
    </source>
</evidence>
<feature type="domain" description="Thioredoxin-like fold" evidence="9">
    <location>
        <begin position="47"/>
        <end position="211"/>
    </location>
</feature>
<keyword evidence="10" id="KW-0413">Isomerase</keyword>
<dbReference type="SUPFAM" id="SSF52833">
    <property type="entry name" value="Thioredoxin-like"/>
    <property type="match status" value="1"/>
</dbReference>
<protein>
    <submittedName>
        <fullName evidence="10">Protein-disulfide isomerase</fullName>
    </submittedName>
</protein>
<dbReference type="PROSITE" id="PS51257">
    <property type="entry name" value="PROKAR_LIPOPROTEIN"/>
    <property type="match status" value="1"/>
</dbReference>
<dbReference type="PANTHER" id="PTHR13887:SF14">
    <property type="entry name" value="DISULFIDE BOND FORMATION PROTEIN D"/>
    <property type="match status" value="1"/>
</dbReference>
<keyword evidence="4" id="KW-0813">Transport</keyword>
<dbReference type="RefSeq" id="WP_229115593.1">
    <property type="nucleotide sequence ID" value="NZ_CP064787.1"/>
</dbReference>
<dbReference type="Proteomes" id="UP000663525">
    <property type="component" value="Chromosome"/>
</dbReference>
<name>A0A897N3Y2_9EURY</name>
<organism evidence="10 11">
    <name type="scientific">Halapricum desulfuricans</name>
    <dbReference type="NCBI Taxonomy" id="2841257"/>
    <lineage>
        <taxon>Archaea</taxon>
        <taxon>Methanobacteriati</taxon>
        <taxon>Methanobacteriota</taxon>
        <taxon>Stenosarchaea group</taxon>
        <taxon>Halobacteria</taxon>
        <taxon>Halobacteriales</taxon>
        <taxon>Haloarculaceae</taxon>
        <taxon>Halapricum</taxon>
    </lineage>
</organism>
<dbReference type="InterPro" id="IPR006311">
    <property type="entry name" value="TAT_signal"/>
</dbReference>
<gene>
    <name evidence="10" type="primary">dsbG</name>
    <name evidence="10" type="ORF">HSR121_1446</name>
</gene>
<keyword evidence="7" id="KW-0676">Redox-active center</keyword>
<dbReference type="PROSITE" id="PS51318">
    <property type="entry name" value="TAT"/>
    <property type="match status" value="1"/>
</dbReference>
<sequence>MTERTSMTRRGFLASGAVAGSVGLAGCGALSRGGTKTTVDPDAETLPTPVRGDSNADVTVMAFEDYVCGHCATFVLDHLPDLISEYVEPGTVRYEHHDFPLPLSGESWRAPNAARAVQDTAGEDAFWEFSHGLYENQSDLGPSLYETLAEEVGADPETVRSAAVDETYETTVVADKQYGDSLGVDSTPTVFVNGNALGRYDFETVSQAIDDAL</sequence>
<evidence type="ECO:0000256" key="4">
    <source>
        <dbReference type="ARBA" id="ARBA00022982"/>
    </source>
</evidence>
<evidence type="ECO:0000256" key="3">
    <source>
        <dbReference type="ARBA" id="ARBA00022729"/>
    </source>
</evidence>
<reference evidence="10" key="1">
    <citation type="submission" date="2020-11" db="EMBL/GenBank/DDBJ databases">
        <title>Carbohydrate-dependent, anaerobic sulfur respiration: A novel catabolism in halophilic archaea.</title>
        <authorList>
            <person name="Sorokin D.Y."/>
            <person name="Messina E."/>
            <person name="Smedile F."/>
            <person name="La Cono V."/>
            <person name="Hallsworth J.E."/>
            <person name="Yakimov M.M."/>
        </authorList>
    </citation>
    <scope>NUCLEOTIDE SEQUENCE</scope>
    <source>
        <strain evidence="10">HSR12-1</strain>
    </source>
</reference>
<evidence type="ECO:0000313" key="11">
    <source>
        <dbReference type="Proteomes" id="UP000663525"/>
    </source>
</evidence>
<keyword evidence="5" id="KW-0560">Oxidoreductase</keyword>
<dbReference type="InterPro" id="IPR036249">
    <property type="entry name" value="Thioredoxin-like_sf"/>
</dbReference>
<dbReference type="InterPro" id="IPR012336">
    <property type="entry name" value="Thioredoxin-like_fold"/>
</dbReference>
<evidence type="ECO:0000256" key="6">
    <source>
        <dbReference type="ARBA" id="ARBA00023157"/>
    </source>
</evidence>
<evidence type="ECO:0000256" key="7">
    <source>
        <dbReference type="ARBA" id="ARBA00023284"/>
    </source>
</evidence>
<proteinExistence type="inferred from homology"/>
<dbReference type="EMBL" id="CP064787">
    <property type="protein sequence ID" value="QSG05789.1"/>
    <property type="molecule type" value="Genomic_DNA"/>
</dbReference>
<keyword evidence="6" id="KW-1015">Disulfide bond</keyword>
<accession>A0A897N3Y2</accession>
<keyword evidence="3" id="KW-0732">Signal</keyword>
<comment type="similarity">
    <text evidence="1">Belongs to the thioredoxin family. DsbA subfamily.</text>
</comment>
<dbReference type="PANTHER" id="PTHR13887">
    <property type="entry name" value="GLUTATHIONE S-TRANSFERASE KAPPA"/>
    <property type="match status" value="1"/>
</dbReference>
<dbReference type="GO" id="GO:0016853">
    <property type="term" value="F:isomerase activity"/>
    <property type="evidence" value="ECO:0007669"/>
    <property type="project" value="UniProtKB-KW"/>
</dbReference>
<dbReference type="Gene3D" id="3.40.30.10">
    <property type="entry name" value="Glutaredoxin"/>
    <property type="match status" value="1"/>
</dbReference>
<evidence type="ECO:0000256" key="2">
    <source>
        <dbReference type="ARBA" id="ARBA00007787"/>
    </source>
</evidence>
<evidence type="ECO:0000256" key="8">
    <source>
        <dbReference type="SAM" id="MobiDB-lite"/>
    </source>
</evidence>
<evidence type="ECO:0000256" key="5">
    <source>
        <dbReference type="ARBA" id="ARBA00023002"/>
    </source>
</evidence>
<evidence type="ECO:0000259" key="9">
    <source>
        <dbReference type="Pfam" id="PF13462"/>
    </source>
</evidence>
<dbReference type="Pfam" id="PF13462">
    <property type="entry name" value="Thioredoxin_4"/>
    <property type="match status" value="1"/>
</dbReference>
<dbReference type="GeneID" id="68855047"/>
<evidence type="ECO:0000313" key="10">
    <source>
        <dbReference type="EMBL" id="QSG05789.1"/>
    </source>
</evidence>
<dbReference type="AlphaFoldDB" id="A0A897N3Y2"/>
<dbReference type="GO" id="GO:0016491">
    <property type="term" value="F:oxidoreductase activity"/>
    <property type="evidence" value="ECO:0007669"/>
    <property type="project" value="UniProtKB-KW"/>
</dbReference>